<name>A0AA85GIG7_9TREM</name>
<evidence type="ECO:0000313" key="1">
    <source>
        <dbReference type="Proteomes" id="UP000050792"/>
    </source>
</evidence>
<keyword evidence="1" id="KW-1185">Reference proteome</keyword>
<dbReference type="WBParaSite" id="SRDH1_9450.1">
    <property type="protein sequence ID" value="SRDH1_9450.1"/>
    <property type="gene ID" value="SRDH1_9450"/>
</dbReference>
<proteinExistence type="predicted"/>
<evidence type="ECO:0000313" key="2">
    <source>
        <dbReference type="WBParaSite" id="SRDH1_9450.1"/>
    </source>
</evidence>
<reference evidence="2" key="2">
    <citation type="submission" date="2023-11" db="UniProtKB">
        <authorList>
            <consortium name="WormBaseParasite"/>
        </authorList>
    </citation>
    <scope>IDENTIFICATION</scope>
</reference>
<organism evidence="1 2">
    <name type="scientific">Schistosoma rodhaini</name>
    <dbReference type="NCBI Taxonomy" id="6188"/>
    <lineage>
        <taxon>Eukaryota</taxon>
        <taxon>Metazoa</taxon>
        <taxon>Spiralia</taxon>
        <taxon>Lophotrochozoa</taxon>
        <taxon>Platyhelminthes</taxon>
        <taxon>Trematoda</taxon>
        <taxon>Digenea</taxon>
        <taxon>Strigeidida</taxon>
        <taxon>Schistosomatoidea</taxon>
        <taxon>Schistosomatidae</taxon>
        <taxon>Schistosoma</taxon>
    </lineage>
</organism>
<dbReference type="Proteomes" id="UP000050792">
    <property type="component" value="Unassembled WGS sequence"/>
</dbReference>
<protein>
    <submittedName>
        <fullName evidence="2">Uncharacterized protein</fullName>
    </submittedName>
</protein>
<accession>A0AA85GIG7</accession>
<dbReference type="AlphaFoldDB" id="A0AA85GIG7"/>
<sequence length="197" mass="22502">MLSLLCPIHFQCFFLISPSTKVRFVLFHSRLLLIVSGKRFRGILCRQLLINTCIFWMMAPYNRTVFIFVLVLVDSCFEFQMFFNCKYVALALMIRAFTFALDPPCSSMLLSRYVEVFTSSKPSPSCVIRLMHVVLCRRALLFPSCMLRPTAATLVVFSCICCCACDRRARSSGKFRSSSCILVIHCIPCCPQMLMPP</sequence>
<reference evidence="1" key="1">
    <citation type="submission" date="2022-06" db="EMBL/GenBank/DDBJ databases">
        <authorList>
            <person name="Berger JAMES D."/>
            <person name="Berger JAMES D."/>
        </authorList>
    </citation>
    <scope>NUCLEOTIDE SEQUENCE [LARGE SCALE GENOMIC DNA]</scope>
</reference>